<accession>A0ABP7K215</accession>
<dbReference type="PANTHER" id="PTHR33164">
    <property type="entry name" value="TRANSCRIPTIONAL REGULATOR, MARR FAMILY"/>
    <property type="match status" value="1"/>
</dbReference>
<sequence length="172" mass="18209">MSDIADVDRANGAELTATDGLHYRSQPLAALLDVFALWGSEGFIGSLSRRAGVDLDTTSVIAITTLARNGAMRPSVLATHLRVGPSNVSKLSANLIERGLVEKTVDTADARASLLQLSARGHGLIEGLVGVGDQMMTEILARWTSQDQAEFARLLTLFEGDALRFAATVTAS</sequence>
<organism evidence="2 3">
    <name type="scientific">Leifsonia kafniensis</name>
    <dbReference type="NCBI Taxonomy" id="475957"/>
    <lineage>
        <taxon>Bacteria</taxon>
        <taxon>Bacillati</taxon>
        <taxon>Actinomycetota</taxon>
        <taxon>Actinomycetes</taxon>
        <taxon>Micrococcales</taxon>
        <taxon>Microbacteriaceae</taxon>
        <taxon>Leifsonia</taxon>
    </lineage>
</organism>
<feature type="domain" description="HTH marR-type" evidence="1">
    <location>
        <begin position="24"/>
        <end position="160"/>
    </location>
</feature>
<gene>
    <name evidence="2" type="ORF">GCM10022381_03880</name>
</gene>
<dbReference type="InterPro" id="IPR039422">
    <property type="entry name" value="MarR/SlyA-like"/>
</dbReference>
<protein>
    <recommendedName>
        <fullName evidence="1">HTH marR-type domain-containing protein</fullName>
    </recommendedName>
</protein>
<evidence type="ECO:0000313" key="2">
    <source>
        <dbReference type="EMBL" id="GAA3863039.1"/>
    </source>
</evidence>
<dbReference type="PROSITE" id="PS50995">
    <property type="entry name" value="HTH_MARR_2"/>
    <property type="match status" value="1"/>
</dbReference>
<dbReference type="InterPro" id="IPR036390">
    <property type="entry name" value="WH_DNA-bd_sf"/>
</dbReference>
<dbReference type="Pfam" id="PF01047">
    <property type="entry name" value="MarR"/>
    <property type="match status" value="1"/>
</dbReference>
<dbReference type="InterPro" id="IPR000835">
    <property type="entry name" value="HTH_MarR-typ"/>
</dbReference>
<keyword evidence="3" id="KW-1185">Reference proteome</keyword>
<evidence type="ECO:0000313" key="3">
    <source>
        <dbReference type="Proteomes" id="UP001501803"/>
    </source>
</evidence>
<comment type="caution">
    <text evidence="2">The sequence shown here is derived from an EMBL/GenBank/DDBJ whole genome shotgun (WGS) entry which is preliminary data.</text>
</comment>
<name>A0ABP7K215_9MICO</name>
<reference evidence="3" key="1">
    <citation type="journal article" date="2019" name="Int. J. Syst. Evol. Microbiol.">
        <title>The Global Catalogue of Microorganisms (GCM) 10K type strain sequencing project: providing services to taxonomists for standard genome sequencing and annotation.</title>
        <authorList>
            <consortium name="The Broad Institute Genomics Platform"/>
            <consortium name="The Broad Institute Genome Sequencing Center for Infectious Disease"/>
            <person name="Wu L."/>
            <person name="Ma J."/>
        </authorList>
    </citation>
    <scope>NUCLEOTIDE SEQUENCE [LARGE SCALE GENOMIC DNA]</scope>
    <source>
        <strain evidence="3">JCM 17021</strain>
    </source>
</reference>
<dbReference type="SUPFAM" id="SSF46785">
    <property type="entry name" value="Winged helix' DNA-binding domain"/>
    <property type="match status" value="1"/>
</dbReference>
<dbReference type="InterPro" id="IPR036388">
    <property type="entry name" value="WH-like_DNA-bd_sf"/>
</dbReference>
<evidence type="ECO:0000259" key="1">
    <source>
        <dbReference type="PROSITE" id="PS50995"/>
    </source>
</evidence>
<dbReference type="RefSeq" id="WP_345061743.1">
    <property type="nucleotide sequence ID" value="NZ_BAABCN010000002.1"/>
</dbReference>
<dbReference type="Gene3D" id="1.10.10.10">
    <property type="entry name" value="Winged helix-like DNA-binding domain superfamily/Winged helix DNA-binding domain"/>
    <property type="match status" value="1"/>
</dbReference>
<dbReference type="Proteomes" id="UP001501803">
    <property type="component" value="Unassembled WGS sequence"/>
</dbReference>
<dbReference type="PANTHER" id="PTHR33164:SF57">
    <property type="entry name" value="MARR-FAMILY TRANSCRIPTIONAL REGULATOR"/>
    <property type="match status" value="1"/>
</dbReference>
<dbReference type="SMART" id="SM00347">
    <property type="entry name" value="HTH_MARR"/>
    <property type="match status" value="1"/>
</dbReference>
<proteinExistence type="predicted"/>
<dbReference type="EMBL" id="BAABCN010000002">
    <property type="protein sequence ID" value="GAA3863039.1"/>
    <property type="molecule type" value="Genomic_DNA"/>
</dbReference>
<dbReference type="PRINTS" id="PR00598">
    <property type="entry name" value="HTHMARR"/>
</dbReference>